<keyword evidence="1" id="KW-0966">Cell projection</keyword>
<sequence length="81" mass="8568">MQIDSAFTTGLQGYQRAEQRVDDASTAIARATLTPSEPQAAPGEITEELIHLKLGELQAGASAKVIQTASDMLGSLIDIRV</sequence>
<dbReference type="RefSeq" id="WP_041999203.1">
    <property type="nucleotide sequence ID" value="NZ_CDBT01000047.1"/>
</dbReference>
<protein>
    <submittedName>
        <fullName evidence="1">Flagellar biosynthesis protein FlgE</fullName>
    </submittedName>
</protein>
<evidence type="ECO:0000313" key="2">
    <source>
        <dbReference type="Proteomes" id="UP001630969"/>
    </source>
</evidence>
<name>A0ABW9GWH8_9GAMM</name>
<dbReference type="EMBL" id="JBGXBU010000009">
    <property type="protein sequence ID" value="MFM4894623.1"/>
    <property type="molecule type" value="Genomic_DNA"/>
</dbReference>
<keyword evidence="1" id="KW-0282">Flagellum</keyword>
<gene>
    <name evidence="1" type="ORF">ACEUDJ_17380</name>
</gene>
<keyword evidence="2" id="KW-1185">Reference proteome</keyword>
<keyword evidence="1" id="KW-0969">Cilium</keyword>
<accession>A0ABW9GWH8</accession>
<reference evidence="1 2" key="1">
    <citation type="submission" date="2024-09" db="EMBL/GenBank/DDBJ databases">
        <title>Aeromonas strains Genome sequencing and assembly.</title>
        <authorList>
            <person name="Hu X."/>
            <person name="Tang B."/>
        </authorList>
    </citation>
    <scope>NUCLEOTIDE SEQUENCE [LARGE SCALE GENOMIC DNA]</scope>
    <source>
        <strain evidence="1 2">NB23SCDHY001</strain>
    </source>
</reference>
<comment type="caution">
    <text evidence="1">The sequence shown here is derived from an EMBL/GenBank/DDBJ whole genome shotgun (WGS) entry which is preliminary data.</text>
</comment>
<dbReference type="GeneID" id="97221824"/>
<organism evidence="1 2">
    <name type="scientific">Aeromonas bivalvium</name>
    <dbReference type="NCBI Taxonomy" id="440079"/>
    <lineage>
        <taxon>Bacteria</taxon>
        <taxon>Pseudomonadati</taxon>
        <taxon>Pseudomonadota</taxon>
        <taxon>Gammaproteobacteria</taxon>
        <taxon>Aeromonadales</taxon>
        <taxon>Aeromonadaceae</taxon>
        <taxon>Aeromonas</taxon>
    </lineage>
</organism>
<dbReference type="Proteomes" id="UP001630969">
    <property type="component" value="Unassembled WGS sequence"/>
</dbReference>
<evidence type="ECO:0000313" key="1">
    <source>
        <dbReference type="EMBL" id="MFM4894623.1"/>
    </source>
</evidence>
<proteinExistence type="predicted"/>